<feature type="domain" description="CobB/CobQ-like glutamine amidotransferase" evidence="10">
    <location>
        <begin position="249"/>
        <end position="439"/>
    </location>
</feature>
<dbReference type="GeneID" id="76835884"/>
<dbReference type="RefSeq" id="WP_268186385.1">
    <property type="nucleotide sequence ID" value="NZ_CP113361.1"/>
</dbReference>
<evidence type="ECO:0000256" key="4">
    <source>
        <dbReference type="ARBA" id="ARBA00022741"/>
    </source>
</evidence>
<dbReference type="Pfam" id="PF07685">
    <property type="entry name" value="GATase_3"/>
    <property type="match status" value="1"/>
</dbReference>
<dbReference type="Gene3D" id="3.40.50.300">
    <property type="entry name" value="P-loop containing nucleotide triphosphate hydrolases"/>
    <property type="match status" value="1"/>
</dbReference>
<name>A0A9X9T8H6_METOG</name>
<dbReference type="HAMAP" id="MF_00027">
    <property type="entry name" value="CobB_CbiA"/>
    <property type="match status" value="1"/>
</dbReference>
<dbReference type="EC" id="6.3.5.11" evidence="8"/>
<keyword evidence="2 8" id="KW-0169">Cobalamin biosynthesis</keyword>
<evidence type="ECO:0000256" key="5">
    <source>
        <dbReference type="ARBA" id="ARBA00022840"/>
    </source>
</evidence>
<dbReference type="GO" id="GO:0042242">
    <property type="term" value="F:cobyrinic acid a,c-diamide synthase activity"/>
    <property type="evidence" value="ECO:0007669"/>
    <property type="project" value="UniProtKB-UniRule"/>
</dbReference>
<dbReference type="GO" id="GO:0009236">
    <property type="term" value="P:cobalamin biosynthetic process"/>
    <property type="evidence" value="ECO:0007669"/>
    <property type="project" value="UniProtKB-UniRule"/>
</dbReference>
<keyword evidence="5 8" id="KW-0067">ATP-binding</keyword>
<comment type="pathway">
    <text evidence="8">Cofactor biosynthesis; adenosylcobalamin biosynthesis; cob(II)yrinate a,c-diamide from sirohydrochlorin (anaerobic route): step 10/10.</text>
</comment>
<evidence type="ECO:0000256" key="8">
    <source>
        <dbReference type="HAMAP-Rule" id="MF_00027"/>
    </source>
</evidence>
<keyword evidence="4 8" id="KW-0547">Nucleotide-binding</keyword>
<feature type="site" description="Increases nucleophilicity of active site Cys" evidence="8">
    <location>
        <position position="437"/>
    </location>
</feature>
<dbReference type="InterPro" id="IPR004484">
    <property type="entry name" value="CbiA/CobB_synth"/>
</dbReference>
<dbReference type="NCBIfam" id="NF033195">
    <property type="entry name" value="F430_CfbB"/>
    <property type="match status" value="1"/>
</dbReference>
<evidence type="ECO:0000259" key="10">
    <source>
        <dbReference type="Pfam" id="PF07685"/>
    </source>
</evidence>
<comment type="domain">
    <text evidence="8">Comprises of two domains. The C-terminal domain contains the binding site for glutamine and catalyzes the hydrolysis of this substrate to glutamate and ammonia. The N-terminal domain is anticipated to bind ATP, and cobyrinate or Ni-sirohydrochlorin, and catalyzes the ultimate synthesis of the diamide product. The ammonia produced via the glutaminase domain is probably translocated to the adjacent domain via a molecular tunnel, where it reacts with an activated intermediate.</text>
</comment>
<comment type="similarity">
    <text evidence="8">Belongs to the CobB/CbiA family.</text>
</comment>
<dbReference type="EMBL" id="CP113361">
    <property type="protein sequence ID" value="WAI01167.1"/>
    <property type="molecule type" value="Genomic_DNA"/>
</dbReference>
<feature type="domain" description="CobQ/CobB/MinD/ParA nucleotide binding" evidence="9">
    <location>
        <begin position="5"/>
        <end position="188"/>
    </location>
</feature>
<dbReference type="CDD" id="cd03130">
    <property type="entry name" value="GATase1_CobB"/>
    <property type="match status" value="1"/>
</dbReference>
<evidence type="ECO:0000313" key="11">
    <source>
        <dbReference type="EMBL" id="WAI01167.1"/>
    </source>
</evidence>
<feature type="active site" description="Nucleophile" evidence="8">
    <location>
        <position position="330"/>
    </location>
</feature>
<dbReference type="SUPFAM" id="SSF52540">
    <property type="entry name" value="P-loop containing nucleoside triphosphate hydrolases"/>
    <property type="match status" value="1"/>
</dbReference>
<dbReference type="EC" id="6.3.5.12" evidence="8"/>
<evidence type="ECO:0000256" key="6">
    <source>
        <dbReference type="ARBA" id="ARBA00022842"/>
    </source>
</evidence>
<dbReference type="PANTHER" id="PTHR43873:SF1">
    <property type="entry name" value="COBYRINATE A,C-DIAMIDE SYNTHASE"/>
    <property type="match status" value="1"/>
</dbReference>
<evidence type="ECO:0000256" key="1">
    <source>
        <dbReference type="ARBA" id="ARBA00001946"/>
    </source>
</evidence>
<dbReference type="Gene3D" id="3.40.50.880">
    <property type="match status" value="1"/>
</dbReference>
<reference evidence="11" key="1">
    <citation type="submission" date="2022-11" db="EMBL/GenBank/DDBJ databases">
        <title>Complete genome sequence of Methanogenium organophilum DSM 3596.</title>
        <authorList>
            <person name="Chen S.-C."/>
            <person name="Lai S.-J."/>
            <person name="You Y.-T."/>
        </authorList>
    </citation>
    <scope>NUCLEOTIDE SEQUENCE</scope>
    <source>
        <strain evidence="11">DSM 3596</strain>
    </source>
</reference>
<dbReference type="InterPro" id="IPR027417">
    <property type="entry name" value="P-loop_NTPase"/>
</dbReference>
<dbReference type="KEGG" id="mou:OU421_12240"/>
<comment type="function">
    <text evidence="8">Catalyzes the ATP-dependent amidation of the two carboxylate groups at positions a and c of cobyrinate, using either L-glutamine or ammonia as the nitrogen source. Involved in the biosynthesis of the unique nickel-containing tetrapyrrole coenzyme F430, the prosthetic group of methyl-coenzyme M reductase (MCR), which plays a key role in methanogenesis and anaerobic methane oxidation. Catalyzes the ATP-dependent amidation of the two carboxylate groups at positions a and c of Ni-sirohydrochlorin, using L-glutamine or ammonia as the nitrogen source.</text>
</comment>
<dbReference type="AlphaFoldDB" id="A0A9X9T8H6"/>
<comment type="cofactor">
    <cofactor evidence="1 8">
        <name>Mg(2+)</name>
        <dbReference type="ChEBI" id="CHEBI:18420"/>
    </cofactor>
</comment>
<dbReference type="PROSITE" id="PS51274">
    <property type="entry name" value="GATASE_COBBQ"/>
    <property type="match status" value="1"/>
</dbReference>
<dbReference type="SUPFAM" id="SSF52317">
    <property type="entry name" value="Class I glutamine amidotransferase-like"/>
    <property type="match status" value="1"/>
</dbReference>
<dbReference type="NCBIfam" id="TIGR00379">
    <property type="entry name" value="cobB"/>
    <property type="match status" value="1"/>
</dbReference>
<evidence type="ECO:0000256" key="3">
    <source>
        <dbReference type="ARBA" id="ARBA00022598"/>
    </source>
</evidence>
<dbReference type="GO" id="GO:0005524">
    <property type="term" value="F:ATP binding"/>
    <property type="evidence" value="ECO:0007669"/>
    <property type="project" value="UniProtKB-UniRule"/>
</dbReference>
<organism evidence="11 12">
    <name type="scientific">Methanogenium organophilum</name>
    <dbReference type="NCBI Taxonomy" id="2199"/>
    <lineage>
        <taxon>Archaea</taxon>
        <taxon>Methanobacteriati</taxon>
        <taxon>Methanobacteriota</taxon>
        <taxon>Stenosarchaea group</taxon>
        <taxon>Methanomicrobia</taxon>
        <taxon>Methanomicrobiales</taxon>
        <taxon>Methanomicrobiaceae</taxon>
        <taxon>Methanogenium</taxon>
    </lineage>
</organism>
<evidence type="ECO:0000256" key="7">
    <source>
        <dbReference type="ARBA" id="ARBA00022962"/>
    </source>
</evidence>
<dbReference type="InterPro" id="IPR011698">
    <property type="entry name" value="GATase_3"/>
</dbReference>
<keyword evidence="12" id="KW-1185">Reference proteome</keyword>
<evidence type="ECO:0000313" key="12">
    <source>
        <dbReference type="Proteomes" id="UP001163096"/>
    </source>
</evidence>
<accession>A0A9X9T8H6</accession>
<comment type="miscellaneous">
    <text evidence="8">The a and c carboxylates of cobyrinate and Ni-sirohydrochlorin are activated for nucleophilic attack via formation of a phosphorylated intermediate by ATP. CbiA catalyzes first the amidation of the c-carboxylate, and then that of the a-carboxylate.</text>
</comment>
<proteinExistence type="inferred from homology"/>
<gene>
    <name evidence="8 11" type="primary">cfbB</name>
    <name evidence="8" type="synonym">cbiA</name>
    <name evidence="11" type="ORF">OU421_12240</name>
</gene>
<dbReference type="CDD" id="cd05388">
    <property type="entry name" value="CobB_N"/>
    <property type="match status" value="1"/>
</dbReference>
<keyword evidence="7 8" id="KW-0315">Glutamine amidotransferase</keyword>
<keyword evidence="8" id="KW-0484">Methanogenesis</keyword>
<dbReference type="InterPro" id="IPR029062">
    <property type="entry name" value="Class_I_gatase-like"/>
</dbReference>
<dbReference type="GO" id="GO:0015948">
    <property type="term" value="P:methanogenesis"/>
    <property type="evidence" value="ECO:0007669"/>
    <property type="project" value="UniProtKB-KW"/>
</dbReference>
<keyword evidence="6 8" id="KW-0460">Magnesium</keyword>
<sequence>MKSLLITGDRSGSGKTSITLAIAALLSEENIVQPFKVAMDYIDPSYLTGVTGRACRNLDSFVMDTPLIHDVYANGAIGADISIVEGVRGLYEGSDALTDRGSTASIAKTLDLPVILVVDARSITRSAAALVKGFQMFDPAVRIKGVILNQVKGGIHREKATKAIEHACGIPVIGAIPRSEEMKLTMRHLGLVPFLEGSQKSVFTEKIQVITRIIGNHVDFDQLLDIAKESPAPQKQPALFRPAAETDIKIGIALDESFNFYYNDLFDILRALGAEPVFFSPIHDRLPDADGYIIGGGYPELFADKLEDNTRMRDAIREVSANGAPIYAECGGLIYLTEDLILGSGYDGRTTDEHYAMAGVFEGETRMPVKRVIGYVEGIASDKSPLGGGFFAGHEFHHTDVRLADDTEYAYRLTRGKGIRDNRDGAICNNTIAGYTHLHPSSVPDMFRHFTETCRNHFE</sequence>
<comment type="catalytic activity">
    <reaction evidence="8">
        <text>cob(II)yrinate + 2 L-glutamine + 2 ATP + 2 H2O = cob(II)yrinate a,c diamide + 2 L-glutamate + 2 ADP + 2 phosphate + 2 H(+)</text>
        <dbReference type="Rhea" id="RHEA:26289"/>
        <dbReference type="ChEBI" id="CHEBI:15377"/>
        <dbReference type="ChEBI" id="CHEBI:15378"/>
        <dbReference type="ChEBI" id="CHEBI:29985"/>
        <dbReference type="ChEBI" id="CHEBI:30616"/>
        <dbReference type="ChEBI" id="CHEBI:43474"/>
        <dbReference type="ChEBI" id="CHEBI:58359"/>
        <dbReference type="ChEBI" id="CHEBI:58537"/>
        <dbReference type="ChEBI" id="CHEBI:58894"/>
        <dbReference type="ChEBI" id="CHEBI:456216"/>
        <dbReference type="EC" id="6.3.5.11"/>
    </reaction>
</comment>
<dbReference type="Pfam" id="PF01656">
    <property type="entry name" value="CbiA"/>
    <property type="match status" value="1"/>
</dbReference>
<evidence type="ECO:0000256" key="2">
    <source>
        <dbReference type="ARBA" id="ARBA00022573"/>
    </source>
</evidence>
<dbReference type="NCBIfam" id="NF002204">
    <property type="entry name" value="PRK01077.1"/>
    <property type="match status" value="1"/>
</dbReference>
<dbReference type="Proteomes" id="UP001163096">
    <property type="component" value="Chromosome"/>
</dbReference>
<dbReference type="PANTHER" id="PTHR43873">
    <property type="entry name" value="COBYRINATE A,C-DIAMIDE SYNTHASE"/>
    <property type="match status" value="1"/>
</dbReference>
<keyword evidence="3 8" id="KW-0436">Ligase</keyword>
<dbReference type="InterPro" id="IPR002586">
    <property type="entry name" value="CobQ/CobB/MinD/ParA_Nub-bd_dom"/>
</dbReference>
<comment type="catalytic activity">
    <reaction evidence="8">
        <text>Ni-sirohydrochlorin + 2 L-glutamine + 2 ATP + 2 H2O = Ni-sirohydrochlorin a,c-diamide + 2 L-glutamate + 2 ADP + 2 phosphate + 2 H(+)</text>
        <dbReference type="Rhea" id="RHEA:52896"/>
        <dbReference type="ChEBI" id="CHEBI:15377"/>
        <dbReference type="ChEBI" id="CHEBI:15378"/>
        <dbReference type="ChEBI" id="CHEBI:29985"/>
        <dbReference type="ChEBI" id="CHEBI:30616"/>
        <dbReference type="ChEBI" id="CHEBI:43474"/>
        <dbReference type="ChEBI" id="CHEBI:58359"/>
        <dbReference type="ChEBI" id="CHEBI:136841"/>
        <dbReference type="ChEBI" id="CHEBI:136887"/>
        <dbReference type="ChEBI" id="CHEBI:456216"/>
        <dbReference type="EC" id="6.3.5.12"/>
    </reaction>
</comment>
<evidence type="ECO:0000259" key="9">
    <source>
        <dbReference type="Pfam" id="PF01656"/>
    </source>
</evidence>
<protein>
    <recommendedName>
        <fullName evidence="8">Cobyrinate a,c-diamide synthase</fullName>
        <ecNumber evidence="8">6.3.5.11</ecNumber>
    </recommendedName>
    <alternativeName>
        <fullName evidence="8">Cobyrinic acid a,c-diamide synthetase</fullName>
    </alternativeName>
    <alternativeName>
        <fullName evidence="8">Ni-sirohydrochlorin a,c-diamide synthase</fullName>
        <ecNumber evidence="8">6.3.5.12</ecNumber>
    </alternativeName>
    <alternativeName>
        <fullName evidence="8">Ni-sirohydrochlorin a,c-diamide synthetase</fullName>
    </alternativeName>
</protein>